<reference evidence="3 4" key="1">
    <citation type="submission" date="2009-01" db="EMBL/GenBank/DDBJ databases">
        <title>Complete sequence of Geobacter sp. FRC-32.</title>
        <authorList>
            <consortium name="US DOE Joint Genome Institute"/>
            <person name="Lucas S."/>
            <person name="Copeland A."/>
            <person name="Lapidus A."/>
            <person name="Glavina del Rio T."/>
            <person name="Dalin E."/>
            <person name="Tice H."/>
            <person name="Bruce D."/>
            <person name="Goodwin L."/>
            <person name="Pitluck S."/>
            <person name="Saunders E."/>
            <person name="Brettin T."/>
            <person name="Detter J.C."/>
            <person name="Han C."/>
            <person name="Larimer F."/>
            <person name="Land M."/>
            <person name="Hauser L."/>
            <person name="Kyrpides N."/>
            <person name="Ovchinnikova G."/>
            <person name="Kostka J."/>
            <person name="Richardson P."/>
        </authorList>
    </citation>
    <scope>NUCLEOTIDE SEQUENCE [LARGE SCALE GENOMIC DNA]</scope>
    <source>
        <strain evidence="4">DSM 22248 / JCM 15807 / FRC-32</strain>
    </source>
</reference>
<dbReference type="InterPro" id="IPR029058">
    <property type="entry name" value="AB_hydrolase_fold"/>
</dbReference>
<keyword evidence="1" id="KW-0378">Hydrolase</keyword>
<dbReference type="KEGG" id="geo:Geob_2085"/>
<sequence>MAFFETSDGVTIHYGDLGQGGPLVFVHGWAMSSVVWSFQRELADRRRLIAMDLRGHGQSAPSENVTLEAFANDLIELFTRLDLHDAVLVGWSMGVQVVLQAFNSLRPRLAGLVLAGGTPRFSAAADYPHGLPPVEVKGMGVRLKRDYQKTMGDFFRGMFAEGEPDREQYQRIVHEIVLKGRSPEPVVARKALQVLADADLRPLLSRIDRPVLLIHGRNDTICRPEASSYMAEMLPMARLQMVDGGHAPFMARSAEFNGLIRAFMEEIIGRH</sequence>
<dbReference type="Pfam" id="PF00561">
    <property type="entry name" value="Abhydrolase_1"/>
    <property type="match status" value="1"/>
</dbReference>
<dbReference type="GO" id="GO:0016020">
    <property type="term" value="C:membrane"/>
    <property type="evidence" value="ECO:0007669"/>
    <property type="project" value="TreeGrafter"/>
</dbReference>
<proteinExistence type="predicted"/>
<dbReference type="HOGENOM" id="CLU_020336_50_2_7"/>
<protein>
    <submittedName>
        <fullName evidence="3">O-methylpimelyl-(Acyl carrier protein) methylesterase</fullName>
    </submittedName>
</protein>
<dbReference type="PRINTS" id="PR00111">
    <property type="entry name" value="ABHYDROLASE"/>
</dbReference>
<evidence type="ECO:0000259" key="2">
    <source>
        <dbReference type="Pfam" id="PF00561"/>
    </source>
</evidence>
<gene>
    <name evidence="3" type="primary">bioH</name>
    <name evidence="3" type="ordered locus">Geob_2085</name>
</gene>
<dbReference type="SUPFAM" id="SSF53474">
    <property type="entry name" value="alpha/beta-Hydrolases"/>
    <property type="match status" value="1"/>
</dbReference>
<dbReference type="eggNOG" id="COG0596">
    <property type="taxonomic scope" value="Bacteria"/>
</dbReference>
<dbReference type="PANTHER" id="PTHR43798:SF31">
    <property type="entry name" value="AB HYDROLASE SUPERFAMILY PROTEIN YCLE"/>
    <property type="match status" value="1"/>
</dbReference>
<dbReference type="ESTHER" id="geosf-b9m8u4">
    <property type="family name" value="BioH"/>
</dbReference>
<evidence type="ECO:0000313" key="3">
    <source>
        <dbReference type="EMBL" id="ACM20440.1"/>
    </source>
</evidence>
<dbReference type="PANTHER" id="PTHR43798">
    <property type="entry name" value="MONOACYLGLYCEROL LIPASE"/>
    <property type="match status" value="1"/>
</dbReference>
<dbReference type="Proteomes" id="UP000007721">
    <property type="component" value="Chromosome"/>
</dbReference>
<dbReference type="GO" id="GO:0016787">
    <property type="term" value="F:hydrolase activity"/>
    <property type="evidence" value="ECO:0007669"/>
    <property type="project" value="UniProtKB-KW"/>
</dbReference>
<feature type="domain" description="AB hydrolase-1" evidence="2">
    <location>
        <begin position="22"/>
        <end position="250"/>
    </location>
</feature>
<evidence type="ECO:0000313" key="4">
    <source>
        <dbReference type="Proteomes" id="UP000007721"/>
    </source>
</evidence>
<dbReference type="AlphaFoldDB" id="B9M8U4"/>
<dbReference type="OrthoDB" id="9785408at2"/>
<dbReference type="EMBL" id="CP001390">
    <property type="protein sequence ID" value="ACM20440.1"/>
    <property type="molecule type" value="Genomic_DNA"/>
</dbReference>
<dbReference type="Gene3D" id="3.40.50.1820">
    <property type="entry name" value="alpha/beta hydrolase"/>
    <property type="match status" value="1"/>
</dbReference>
<dbReference type="STRING" id="316067.Geob_2085"/>
<dbReference type="RefSeq" id="WP_012647169.1">
    <property type="nucleotide sequence ID" value="NC_011979.1"/>
</dbReference>
<keyword evidence="4" id="KW-1185">Reference proteome</keyword>
<dbReference type="InterPro" id="IPR050266">
    <property type="entry name" value="AB_hydrolase_sf"/>
</dbReference>
<accession>B9M8U4</accession>
<evidence type="ECO:0000256" key="1">
    <source>
        <dbReference type="ARBA" id="ARBA00022801"/>
    </source>
</evidence>
<organism evidence="3 4">
    <name type="scientific">Geotalea daltonii (strain DSM 22248 / JCM 15807 / FRC-32)</name>
    <name type="common">Geobacter daltonii</name>
    <dbReference type="NCBI Taxonomy" id="316067"/>
    <lineage>
        <taxon>Bacteria</taxon>
        <taxon>Pseudomonadati</taxon>
        <taxon>Thermodesulfobacteriota</taxon>
        <taxon>Desulfuromonadia</taxon>
        <taxon>Geobacterales</taxon>
        <taxon>Geobacteraceae</taxon>
        <taxon>Geotalea</taxon>
    </lineage>
</organism>
<name>B9M8U4_GEODF</name>
<dbReference type="InterPro" id="IPR000073">
    <property type="entry name" value="AB_hydrolase_1"/>
</dbReference>